<comment type="caution">
    <text evidence="1">The sequence shown here is derived from an EMBL/GenBank/DDBJ whole genome shotgun (WGS) entry which is preliminary data.</text>
</comment>
<dbReference type="EMBL" id="CM041547">
    <property type="protein sequence ID" value="KAI3359335.1"/>
    <property type="molecule type" value="Genomic_DNA"/>
</dbReference>
<accession>A0ACB8VV57</accession>
<gene>
    <name evidence="1" type="ORF">L3Q82_002838</name>
</gene>
<reference evidence="1" key="1">
    <citation type="submission" date="2022-04" db="EMBL/GenBank/DDBJ databases">
        <title>Jade perch genome.</title>
        <authorList>
            <person name="Chao B."/>
        </authorList>
    </citation>
    <scope>NUCLEOTIDE SEQUENCE</scope>
    <source>
        <strain evidence="1">CB-2022</strain>
    </source>
</reference>
<name>A0ACB8VV57_9TELE</name>
<keyword evidence="2" id="KW-1185">Reference proteome</keyword>
<evidence type="ECO:0000313" key="2">
    <source>
        <dbReference type="Proteomes" id="UP000831701"/>
    </source>
</evidence>
<dbReference type="Proteomes" id="UP000831701">
    <property type="component" value="Chromosome 17"/>
</dbReference>
<proteinExistence type="predicted"/>
<organism evidence="1 2">
    <name type="scientific">Scortum barcoo</name>
    <name type="common">barcoo grunter</name>
    <dbReference type="NCBI Taxonomy" id="214431"/>
    <lineage>
        <taxon>Eukaryota</taxon>
        <taxon>Metazoa</taxon>
        <taxon>Chordata</taxon>
        <taxon>Craniata</taxon>
        <taxon>Vertebrata</taxon>
        <taxon>Euteleostomi</taxon>
        <taxon>Actinopterygii</taxon>
        <taxon>Neopterygii</taxon>
        <taxon>Teleostei</taxon>
        <taxon>Neoteleostei</taxon>
        <taxon>Acanthomorphata</taxon>
        <taxon>Eupercaria</taxon>
        <taxon>Centrarchiformes</taxon>
        <taxon>Terapontoidei</taxon>
        <taxon>Terapontidae</taxon>
        <taxon>Scortum</taxon>
    </lineage>
</organism>
<evidence type="ECO:0000313" key="1">
    <source>
        <dbReference type="EMBL" id="KAI3359335.1"/>
    </source>
</evidence>
<sequence>MQEALQGSGGAVGALGVSPVHMLHSCCCGDSSTIYRSGGAHAARMHQVGPQETPAMPKGGDVLLLQTARSSSGLLPVKRGGSPGMRRALVSQLEPQDFPPQTLTSVTLTIDGNTTPHLVLIDSWANDSVMDRVLAQKLGLKTQPLDQPVSARSLDGKLLSKITHWTQPLVLTIDSCYQETIQFHIFDCAHHPLILGFPWLKNPYIMWESGKVNQWGPVCHVSCLVVSDSAYRSEGGCGGFYPGQWVNYPDLSKVPPCYHDLREVFSKSKVTSLPPHRHWDCVIDLLPGAPIPEACLSFLVQRGKPWMIT</sequence>
<protein>
    <submittedName>
        <fullName evidence="1">Uncharacterized protein</fullName>
    </submittedName>
</protein>